<evidence type="ECO:0000313" key="2">
    <source>
        <dbReference type="EMBL" id="CDW21432.1"/>
    </source>
</evidence>
<protein>
    <submittedName>
        <fullName evidence="2">Uncharacterized protein</fullName>
    </submittedName>
</protein>
<accession>A0A0K2T767</accession>
<evidence type="ECO:0000256" key="1">
    <source>
        <dbReference type="SAM" id="MobiDB-lite"/>
    </source>
</evidence>
<organism evidence="2">
    <name type="scientific">Lepeophtheirus salmonis</name>
    <name type="common">Salmon louse</name>
    <name type="synonym">Caligus salmonis</name>
    <dbReference type="NCBI Taxonomy" id="72036"/>
    <lineage>
        <taxon>Eukaryota</taxon>
        <taxon>Metazoa</taxon>
        <taxon>Ecdysozoa</taxon>
        <taxon>Arthropoda</taxon>
        <taxon>Crustacea</taxon>
        <taxon>Multicrustacea</taxon>
        <taxon>Hexanauplia</taxon>
        <taxon>Copepoda</taxon>
        <taxon>Siphonostomatoida</taxon>
        <taxon>Caligidae</taxon>
        <taxon>Lepeophtheirus</taxon>
    </lineage>
</organism>
<proteinExistence type="predicted"/>
<dbReference type="AlphaFoldDB" id="A0A0K2T767"/>
<feature type="compositionally biased region" description="Polar residues" evidence="1">
    <location>
        <begin position="1"/>
        <end position="13"/>
    </location>
</feature>
<reference evidence="2" key="1">
    <citation type="submission" date="2014-05" db="EMBL/GenBank/DDBJ databases">
        <authorList>
            <person name="Chronopoulou M."/>
        </authorList>
    </citation>
    <scope>NUCLEOTIDE SEQUENCE</scope>
    <source>
        <tissue evidence="2">Whole organism</tissue>
    </source>
</reference>
<dbReference type="EMBL" id="HACA01004071">
    <property type="protein sequence ID" value="CDW21432.1"/>
    <property type="molecule type" value="Transcribed_RNA"/>
</dbReference>
<feature type="non-terminal residue" evidence="2">
    <location>
        <position position="1"/>
    </location>
</feature>
<name>A0A0K2T767_LEPSM</name>
<sequence length="49" mass="5409">LTNFHSRTPSSWASHGPPSTRKQVQNVGEEGGLYQKCQTRPGEVKENSP</sequence>
<feature type="region of interest" description="Disordered" evidence="1">
    <location>
        <begin position="1"/>
        <end position="49"/>
    </location>
</feature>